<dbReference type="InterPro" id="IPR035901">
    <property type="entry name" value="GIY-YIG_endonuc_sf"/>
</dbReference>
<evidence type="ECO:0000259" key="2">
    <source>
        <dbReference type="PROSITE" id="PS50164"/>
    </source>
</evidence>
<evidence type="ECO:0000256" key="1">
    <source>
        <dbReference type="ARBA" id="ARBA00007435"/>
    </source>
</evidence>
<accession>A0ABU7LYT4</accession>
<dbReference type="PANTHER" id="PTHR34477:SF5">
    <property type="entry name" value="BSL5627 PROTEIN"/>
    <property type="match status" value="1"/>
</dbReference>
<evidence type="ECO:0000313" key="4">
    <source>
        <dbReference type="Proteomes" id="UP001310692"/>
    </source>
</evidence>
<dbReference type="EMBL" id="JAZDRO010000003">
    <property type="protein sequence ID" value="MEE2566729.1"/>
    <property type="molecule type" value="Genomic_DNA"/>
</dbReference>
<dbReference type="CDD" id="cd10448">
    <property type="entry name" value="GIY-YIG_unchar_3"/>
    <property type="match status" value="1"/>
</dbReference>
<dbReference type="Gene3D" id="3.40.1440.10">
    <property type="entry name" value="GIY-YIG endonuclease"/>
    <property type="match status" value="1"/>
</dbReference>
<dbReference type="SUPFAM" id="SSF82771">
    <property type="entry name" value="GIY-YIG endonuclease"/>
    <property type="match status" value="1"/>
</dbReference>
<evidence type="ECO:0000313" key="3">
    <source>
        <dbReference type="EMBL" id="MEE2566729.1"/>
    </source>
</evidence>
<protein>
    <submittedName>
        <fullName evidence="3">GIY-YIG nuclease family protein</fullName>
    </submittedName>
</protein>
<dbReference type="InterPro" id="IPR050190">
    <property type="entry name" value="UPF0213_domain"/>
</dbReference>
<proteinExistence type="inferred from homology"/>
<gene>
    <name evidence="3" type="ORF">V0U35_08560</name>
</gene>
<organism evidence="3 4">
    <name type="scientific">Hyphobacterium marinum</name>
    <dbReference type="NCBI Taxonomy" id="3116574"/>
    <lineage>
        <taxon>Bacteria</taxon>
        <taxon>Pseudomonadati</taxon>
        <taxon>Pseudomonadota</taxon>
        <taxon>Alphaproteobacteria</taxon>
        <taxon>Maricaulales</taxon>
        <taxon>Maricaulaceae</taxon>
        <taxon>Hyphobacterium</taxon>
    </lineage>
</organism>
<sequence>MSSRKNGPIYTGVTSQLLHRVYQHRNGLTEGFTRRYNCRRLVWFELHELIAAAIQREKRLKKYPRQWKVNLIETENPDWEDLWDRIARA</sequence>
<feature type="domain" description="GIY-YIG" evidence="2">
    <location>
        <begin position="1"/>
        <end position="71"/>
    </location>
</feature>
<comment type="similarity">
    <text evidence="1">Belongs to the UPF0213 family.</text>
</comment>
<dbReference type="InterPro" id="IPR000305">
    <property type="entry name" value="GIY-YIG_endonuc"/>
</dbReference>
<dbReference type="PROSITE" id="PS50164">
    <property type="entry name" value="GIY_YIG"/>
    <property type="match status" value="1"/>
</dbReference>
<comment type="caution">
    <text evidence="3">The sequence shown here is derived from an EMBL/GenBank/DDBJ whole genome shotgun (WGS) entry which is preliminary data.</text>
</comment>
<keyword evidence="4" id="KW-1185">Reference proteome</keyword>
<dbReference type="PANTHER" id="PTHR34477">
    <property type="entry name" value="UPF0213 PROTEIN YHBQ"/>
    <property type="match status" value="1"/>
</dbReference>
<dbReference type="Proteomes" id="UP001310692">
    <property type="component" value="Unassembled WGS sequence"/>
</dbReference>
<dbReference type="Pfam" id="PF01541">
    <property type="entry name" value="GIY-YIG"/>
    <property type="match status" value="1"/>
</dbReference>
<reference evidence="3 4" key="1">
    <citation type="submission" date="2024-01" db="EMBL/GenBank/DDBJ databases">
        <title>Hyphobacterium bacterium isolated from marine sediment.</title>
        <authorList>
            <person name="Zhao S."/>
        </authorList>
    </citation>
    <scope>NUCLEOTIDE SEQUENCE [LARGE SCALE GENOMIC DNA]</scope>
    <source>
        <strain evidence="3 4">Y60-23</strain>
    </source>
</reference>
<name>A0ABU7LYT4_9PROT</name>